<sequence>MVWMSWTLPTAAFFAGIALILVAMTTWQAIYPSVERKGFLPIETTRGDRLFIGLLSSAFVHLGFVALSDVPLYVATALCVLWMCFLMRWG</sequence>
<keyword evidence="3" id="KW-1185">Reference proteome</keyword>
<feature type="transmembrane region" description="Helical" evidence="1">
    <location>
        <begin position="72"/>
        <end position="89"/>
    </location>
</feature>
<dbReference type="EMBL" id="JAEMUH010000006">
    <property type="protein sequence ID" value="MBJ7550569.1"/>
    <property type="molecule type" value="Genomic_DNA"/>
</dbReference>
<gene>
    <name evidence="2" type="ORF">JHD44_07750</name>
</gene>
<dbReference type="InterPro" id="IPR018678">
    <property type="entry name" value="DUF2160_TM"/>
</dbReference>
<keyword evidence="1" id="KW-0472">Membrane</keyword>
<protein>
    <submittedName>
        <fullName evidence="2">DUF2160 domain-containing protein</fullName>
    </submittedName>
</protein>
<name>A0ABS0ZA81_9GAMM</name>
<keyword evidence="1" id="KW-1133">Transmembrane helix</keyword>
<proteinExistence type="predicted"/>
<accession>A0ABS0ZA81</accession>
<organism evidence="2 3">
    <name type="scientific">Marinomonas ostreistagni</name>
    <dbReference type="NCBI Taxonomy" id="359209"/>
    <lineage>
        <taxon>Bacteria</taxon>
        <taxon>Pseudomonadati</taxon>
        <taxon>Pseudomonadota</taxon>
        <taxon>Gammaproteobacteria</taxon>
        <taxon>Oceanospirillales</taxon>
        <taxon>Oceanospirillaceae</taxon>
        <taxon>Marinomonas</taxon>
    </lineage>
</organism>
<reference evidence="2 3" key="1">
    <citation type="submission" date="2020-12" db="EMBL/GenBank/DDBJ databases">
        <title>Comparative genome analysis of fungal antagonists Marinomonas ostreistagni 398 and M. spartinae 468.</title>
        <authorList>
            <person name="Fields J.L."/>
            <person name="Mavrodi O.V."/>
            <person name="Biber P.D."/>
            <person name="Indest K.J."/>
            <person name="Mavrodi D.V."/>
        </authorList>
    </citation>
    <scope>NUCLEOTIDE SEQUENCE [LARGE SCALE GENOMIC DNA]</scope>
    <source>
        <strain evidence="2 3">USM7</strain>
    </source>
</reference>
<dbReference type="Proteomes" id="UP000598488">
    <property type="component" value="Unassembled WGS sequence"/>
</dbReference>
<comment type="caution">
    <text evidence="2">The sequence shown here is derived from an EMBL/GenBank/DDBJ whole genome shotgun (WGS) entry which is preliminary data.</text>
</comment>
<keyword evidence="1" id="KW-0812">Transmembrane</keyword>
<dbReference type="RefSeq" id="WP_199462182.1">
    <property type="nucleotide sequence ID" value="NZ_JAEMUH010000006.1"/>
</dbReference>
<evidence type="ECO:0000313" key="2">
    <source>
        <dbReference type="EMBL" id="MBJ7550569.1"/>
    </source>
</evidence>
<evidence type="ECO:0000256" key="1">
    <source>
        <dbReference type="SAM" id="Phobius"/>
    </source>
</evidence>
<evidence type="ECO:0000313" key="3">
    <source>
        <dbReference type="Proteomes" id="UP000598488"/>
    </source>
</evidence>
<feature type="transmembrane region" description="Helical" evidence="1">
    <location>
        <begin position="6"/>
        <end position="30"/>
    </location>
</feature>
<dbReference type="Pfam" id="PF09928">
    <property type="entry name" value="DUF2160"/>
    <property type="match status" value="1"/>
</dbReference>